<dbReference type="PANTHER" id="PTHR46488">
    <property type="entry name" value="AP-5 COMPLEX SUBUNIT ZETA-1"/>
    <property type="match status" value="1"/>
</dbReference>
<evidence type="ECO:0000313" key="2">
    <source>
        <dbReference type="EMBL" id="KAH3747152.1"/>
    </source>
</evidence>
<dbReference type="Pfam" id="PF25154">
    <property type="entry name" value="TPR_AP5Z1_C"/>
    <property type="match status" value="1"/>
</dbReference>
<dbReference type="GO" id="GO:0044599">
    <property type="term" value="C:AP-5 adaptor complex"/>
    <property type="evidence" value="ECO:0007669"/>
    <property type="project" value="InterPro"/>
</dbReference>
<gene>
    <name evidence="2" type="ORF">DPMN_181573</name>
</gene>
<reference evidence="2" key="2">
    <citation type="submission" date="2020-11" db="EMBL/GenBank/DDBJ databases">
        <authorList>
            <person name="McCartney M.A."/>
            <person name="Auch B."/>
            <person name="Kono T."/>
            <person name="Mallez S."/>
            <person name="Becker A."/>
            <person name="Gohl D.M."/>
            <person name="Silverstein K.A.T."/>
            <person name="Koren S."/>
            <person name="Bechman K.B."/>
            <person name="Herman A."/>
            <person name="Abrahante J.E."/>
            <person name="Garbe J."/>
        </authorList>
    </citation>
    <scope>NUCLEOTIDE SEQUENCE</scope>
    <source>
        <strain evidence="2">Duluth1</strain>
        <tissue evidence="2">Whole animal</tissue>
    </source>
</reference>
<sequence>MYETLELLTYEVIAITGSTRASQAPFSVQVVSTLMSALAKLSSRCQDLIPRAILCLTKVSKQHSNDIVDPIDQEILLNKAHELINLLKIPNFASVILNPSPSLETDRVHEDGASLASILRTTHRLAAPSV</sequence>
<dbReference type="Proteomes" id="UP000828390">
    <property type="component" value="Unassembled WGS sequence"/>
</dbReference>
<accession>A0A9D4DCL6</accession>
<feature type="domain" description="AP-5 complex subunit zeta-1 C-terminal TPR" evidence="1">
    <location>
        <begin position="1"/>
        <end position="125"/>
    </location>
</feature>
<name>A0A9D4DCL6_DREPO</name>
<organism evidence="2 3">
    <name type="scientific">Dreissena polymorpha</name>
    <name type="common">Zebra mussel</name>
    <name type="synonym">Mytilus polymorpha</name>
    <dbReference type="NCBI Taxonomy" id="45954"/>
    <lineage>
        <taxon>Eukaryota</taxon>
        <taxon>Metazoa</taxon>
        <taxon>Spiralia</taxon>
        <taxon>Lophotrochozoa</taxon>
        <taxon>Mollusca</taxon>
        <taxon>Bivalvia</taxon>
        <taxon>Autobranchia</taxon>
        <taxon>Heteroconchia</taxon>
        <taxon>Euheterodonta</taxon>
        <taxon>Imparidentia</taxon>
        <taxon>Neoheterodontei</taxon>
        <taxon>Myida</taxon>
        <taxon>Dreissenoidea</taxon>
        <taxon>Dreissenidae</taxon>
        <taxon>Dreissena</taxon>
    </lineage>
</organism>
<keyword evidence="3" id="KW-1185">Reference proteome</keyword>
<proteinExistence type="predicted"/>
<comment type="caution">
    <text evidence="2">The sequence shown here is derived from an EMBL/GenBank/DDBJ whole genome shotgun (WGS) entry which is preliminary data.</text>
</comment>
<dbReference type="InterPro" id="IPR028222">
    <property type="entry name" value="AP5Z1"/>
</dbReference>
<evidence type="ECO:0000313" key="3">
    <source>
        <dbReference type="Proteomes" id="UP000828390"/>
    </source>
</evidence>
<dbReference type="InterPro" id="IPR056856">
    <property type="entry name" value="TPR_AP5Z1_C"/>
</dbReference>
<protein>
    <recommendedName>
        <fullName evidence="1">AP-5 complex subunit zeta-1 C-terminal TPR domain-containing protein</fullName>
    </recommendedName>
</protein>
<dbReference type="PANTHER" id="PTHR46488:SF1">
    <property type="entry name" value="AP-5 COMPLEX SUBUNIT ZETA-1"/>
    <property type="match status" value="1"/>
</dbReference>
<evidence type="ECO:0000259" key="1">
    <source>
        <dbReference type="Pfam" id="PF25154"/>
    </source>
</evidence>
<dbReference type="EMBL" id="JAIWYP010000010">
    <property type="protein sequence ID" value="KAH3747152.1"/>
    <property type="molecule type" value="Genomic_DNA"/>
</dbReference>
<reference evidence="2" key="1">
    <citation type="journal article" date="2019" name="bioRxiv">
        <title>The Genome of the Zebra Mussel, Dreissena polymorpha: A Resource for Invasive Species Research.</title>
        <authorList>
            <person name="McCartney M.A."/>
            <person name="Auch B."/>
            <person name="Kono T."/>
            <person name="Mallez S."/>
            <person name="Zhang Y."/>
            <person name="Obille A."/>
            <person name="Becker A."/>
            <person name="Abrahante J.E."/>
            <person name="Garbe J."/>
            <person name="Badalamenti J.P."/>
            <person name="Herman A."/>
            <person name="Mangelson H."/>
            <person name="Liachko I."/>
            <person name="Sullivan S."/>
            <person name="Sone E.D."/>
            <person name="Koren S."/>
            <person name="Silverstein K.A.T."/>
            <person name="Beckman K.B."/>
            <person name="Gohl D.M."/>
        </authorList>
    </citation>
    <scope>NUCLEOTIDE SEQUENCE</scope>
    <source>
        <strain evidence="2">Duluth1</strain>
        <tissue evidence="2">Whole animal</tissue>
    </source>
</reference>
<dbReference type="AlphaFoldDB" id="A0A9D4DCL6"/>